<dbReference type="Pfam" id="PF00076">
    <property type="entry name" value="RRM_1"/>
    <property type="match status" value="1"/>
</dbReference>
<dbReference type="CDD" id="cd06222">
    <property type="entry name" value="RNase_H_like"/>
    <property type="match status" value="1"/>
</dbReference>
<dbReference type="EMBL" id="CP093344">
    <property type="protein sequence ID" value="WOG89006.1"/>
    <property type="molecule type" value="Genomic_DNA"/>
</dbReference>
<feature type="domain" description="RRM" evidence="3">
    <location>
        <begin position="157"/>
        <end position="234"/>
    </location>
</feature>
<evidence type="ECO:0000256" key="2">
    <source>
        <dbReference type="SAM" id="MobiDB-lite"/>
    </source>
</evidence>
<evidence type="ECO:0000256" key="1">
    <source>
        <dbReference type="PROSITE-ProRule" id="PRU00176"/>
    </source>
</evidence>
<sequence>MSKDPLFDFLQAHENMIHPNNRVGALKGENEAVRMALNQIHYGTIEARRQTKSKEAKQPTPRRSSKNLSQVRILNEFLEAFSTLVEPSVLKDALSGNDKALSLALGQIHHKTLPSLGVDTRKKSFKAALLSPAKRSLTKAAFQARSSSIHDAPNGKISIFFTGFDESVHARELWQMFKRVGKIVDIILPRKRDKYGNRFGFVIALNHSEASKIIETLNGRQSGASKLYLVVAKKSKLKEYASVRSSRKGDSRQDSSHTNIGVKEKVVSLKHDEAFQEELKTSVMLITMRRETAWIEVRGLPIQGWTEGNLRSLIKPWGEVVHFGRTVDEDGFYVTPKMVIDTMHKENINVSIEQPNLDDSEVVDSDEGMECLDVLQDLQNLKVQIKRGRPRKFNKKQVNKHFKLPRKKKVRGEGLKQVSHFFLNANVDEAEAVFETGVLMGLLPLNSKQRSMELIKENLQGVCKLDNRCLVIINVYAPQISDHKQEVWAAIQDEIASAQVPYVLLMGDFNSVRKKSERLNTAFNKVDSLRFNNFIENSGLYEVYIRNSTYTWFGPAQKCSQLDRVLISQEMLALGNWSTLAHDRYTSDHKPLSLSTASEDWGPKPYKFFNYLLQEKELVETLRHTWGEGRSANLVSKFRAIRGAARSWAASHFGNLDDRLQQLAKQQSELDEGNGVGLNRIGIKEEMDKLLHIKVSILCQKSRQNWELNAERNTRFFNRALIRRQHSNKISSIVLNGTALFTPSEIKKVFHSYFEHILQEPSSLKVFHLSADLLLHLTKTQQQDLVKEFSMEEIFEALQATDGSKAPGPDGINAGVLRSLWPAIKEDVLQFFSDFHSTSFVPKGYNASFIALVPKIDNPTLPSHFRPISLMNSVMKLLSKVLARRLKYVMNFLVSPVQSAFIQGRQISDSIIVANEVIFALQKKKSRGMVLKIDFEKAFDKIRWEFVFEVLRNMGFDCKWVDWITSIFNSSTISVLVNGATTDEFTPSRGLRQGDPLSPLIFNLVGEVLSKLLDRALEHKIIEGVSLPNVHRPISHLQFADDVILFLSQDVNSIMGVKRVLQCFQIISGLKINFSKSSLYCFDKSAKEVEEWASFLGCEVGKGPLKYLGAVLGASPSSLAYWDPLLRKVQMKAKSIDPSTLSIAGRTVVLKSMIDSIPSYWFSLFKIPAAIVNKLERIRRHFLWGGKTCSDAKRVLHYLSWNRVCAPKEYGGLGLASLRQKNQALMARWVWRAYKERDKFWNNVVAQRYGRCWNYDISRVPSDQCSPIVKSIISAHLASPLSETISHIFWGCELSVWAWDFISSWWNVKSLRIQCSGFSLANILNAKVIPPARRIWQLVVAAVLWSIWLARNELIFSNVRIKKGVLLALIRCRVSVWGKASGILGYGDTPIWKVNPQGAVALHLYKLSNAFWLHKRAGFDLVCAVDGAWGYSGNKTFGGGIGGTIRDKSGNLVLNFSGPVLADAAVMAELRSVIYAIDCIVARKLSHLRSVICSDSILVVNAFNKGVLIDFPILHLEFRHQNLINKTIFVQYVPRFLNENADSLAKNGITKHYVKACWAIDL</sequence>
<dbReference type="InterPro" id="IPR005135">
    <property type="entry name" value="Endo/exonuclease/phosphatase"/>
</dbReference>
<dbReference type="GO" id="GO:0004523">
    <property type="term" value="F:RNA-DNA hybrid ribonuclease activity"/>
    <property type="evidence" value="ECO:0007669"/>
    <property type="project" value="InterPro"/>
</dbReference>
<dbReference type="InterPro" id="IPR035979">
    <property type="entry name" value="RBD_domain_sf"/>
</dbReference>
<keyword evidence="1" id="KW-0694">RNA-binding</keyword>
<dbReference type="Pfam" id="PF14529">
    <property type="entry name" value="Exo_endo_phos_2"/>
    <property type="match status" value="1"/>
</dbReference>
<feature type="compositionally biased region" description="Basic and acidic residues" evidence="2">
    <location>
        <begin position="46"/>
        <end position="57"/>
    </location>
</feature>
<dbReference type="InterPro" id="IPR036691">
    <property type="entry name" value="Endo/exonu/phosph_ase_sf"/>
</dbReference>
<dbReference type="PROSITE" id="PS50878">
    <property type="entry name" value="RT_POL"/>
    <property type="match status" value="1"/>
</dbReference>
<dbReference type="Proteomes" id="UP000077755">
    <property type="component" value="Chromosome 2"/>
</dbReference>
<dbReference type="InterPro" id="IPR000504">
    <property type="entry name" value="RRM_dom"/>
</dbReference>
<dbReference type="InterPro" id="IPR043502">
    <property type="entry name" value="DNA/RNA_pol_sf"/>
</dbReference>
<evidence type="ECO:0000259" key="3">
    <source>
        <dbReference type="PROSITE" id="PS50102"/>
    </source>
</evidence>
<organism evidence="5 6">
    <name type="scientific">Daucus carota subsp. sativus</name>
    <name type="common">Carrot</name>
    <dbReference type="NCBI Taxonomy" id="79200"/>
    <lineage>
        <taxon>Eukaryota</taxon>
        <taxon>Viridiplantae</taxon>
        <taxon>Streptophyta</taxon>
        <taxon>Embryophyta</taxon>
        <taxon>Tracheophyta</taxon>
        <taxon>Spermatophyta</taxon>
        <taxon>Magnoliopsida</taxon>
        <taxon>eudicotyledons</taxon>
        <taxon>Gunneridae</taxon>
        <taxon>Pentapetalae</taxon>
        <taxon>asterids</taxon>
        <taxon>campanulids</taxon>
        <taxon>Apiales</taxon>
        <taxon>Apiaceae</taxon>
        <taxon>Apioideae</taxon>
        <taxon>Scandiceae</taxon>
        <taxon>Daucinae</taxon>
        <taxon>Daucus</taxon>
        <taxon>Daucus sect. Daucus</taxon>
    </lineage>
</organism>
<evidence type="ECO:0000313" key="6">
    <source>
        <dbReference type="Proteomes" id="UP000077755"/>
    </source>
</evidence>
<evidence type="ECO:0000259" key="4">
    <source>
        <dbReference type="PROSITE" id="PS50878"/>
    </source>
</evidence>
<name>A0AAF0WI83_DAUCS</name>
<evidence type="ECO:0000313" key="5">
    <source>
        <dbReference type="EMBL" id="WOG89006.1"/>
    </source>
</evidence>
<proteinExistence type="predicted"/>
<feature type="region of interest" description="Disordered" evidence="2">
    <location>
        <begin position="44"/>
        <end position="68"/>
    </location>
</feature>
<dbReference type="Gene3D" id="3.30.420.10">
    <property type="entry name" value="Ribonuclease H-like superfamily/Ribonuclease H"/>
    <property type="match status" value="1"/>
</dbReference>
<dbReference type="InterPro" id="IPR012677">
    <property type="entry name" value="Nucleotide-bd_a/b_plait_sf"/>
</dbReference>
<dbReference type="InterPro" id="IPR044730">
    <property type="entry name" value="RNase_H-like_dom_plant"/>
</dbReference>
<dbReference type="CDD" id="cd01650">
    <property type="entry name" value="RT_nLTR_like"/>
    <property type="match status" value="1"/>
</dbReference>
<dbReference type="Pfam" id="PF13456">
    <property type="entry name" value="RVT_3"/>
    <property type="match status" value="1"/>
</dbReference>
<accession>A0AAF0WI83</accession>
<dbReference type="InterPro" id="IPR002156">
    <property type="entry name" value="RNaseH_domain"/>
</dbReference>
<dbReference type="SUPFAM" id="SSF54928">
    <property type="entry name" value="RNA-binding domain, RBD"/>
    <property type="match status" value="1"/>
</dbReference>
<dbReference type="SUPFAM" id="SSF56219">
    <property type="entry name" value="DNase I-like"/>
    <property type="match status" value="1"/>
</dbReference>
<dbReference type="SMART" id="SM00360">
    <property type="entry name" value="RRM"/>
    <property type="match status" value="1"/>
</dbReference>
<dbReference type="InterPro" id="IPR036397">
    <property type="entry name" value="RNaseH_sf"/>
</dbReference>
<dbReference type="GO" id="GO:0003723">
    <property type="term" value="F:RNA binding"/>
    <property type="evidence" value="ECO:0007669"/>
    <property type="project" value="UniProtKB-UniRule"/>
</dbReference>
<dbReference type="InterPro" id="IPR000477">
    <property type="entry name" value="RT_dom"/>
</dbReference>
<dbReference type="CDD" id="cd00590">
    <property type="entry name" value="RRM_SF"/>
    <property type="match status" value="1"/>
</dbReference>
<feature type="domain" description="Reverse transcriptase" evidence="4">
    <location>
        <begin position="834"/>
        <end position="1112"/>
    </location>
</feature>
<dbReference type="PROSITE" id="PS50102">
    <property type="entry name" value="RRM"/>
    <property type="match status" value="1"/>
</dbReference>
<dbReference type="PANTHER" id="PTHR33116">
    <property type="entry name" value="REVERSE TRANSCRIPTASE ZINC-BINDING DOMAIN-CONTAINING PROTEIN-RELATED-RELATED"/>
    <property type="match status" value="1"/>
</dbReference>
<protein>
    <recommendedName>
        <fullName evidence="7">Reverse transcriptase domain-containing protein</fullName>
    </recommendedName>
</protein>
<dbReference type="Pfam" id="PF00078">
    <property type="entry name" value="RVT_1"/>
    <property type="match status" value="1"/>
</dbReference>
<gene>
    <name evidence="5" type="ORF">DCAR_0208242</name>
</gene>
<dbReference type="SUPFAM" id="SSF56672">
    <property type="entry name" value="DNA/RNA polymerases"/>
    <property type="match status" value="1"/>
</dbReference>
<reference evidence="5" key="1">
    <citation type="journal article" date="2016" name="Nat. Genet.">
        <title>A high-quality carrot genome assembly provides new insights into carotenoid accumulation and asterid genome evolution.</title>
        <authorList>
            <person name="Iorizzo M."/>
            <person name="Ellison S."/>
            <person name="Senalik D."/>
            <person name="Zeng P."/>
            <person name="Satapoomin P."/>
            <person name="Huang J."/>
            <person name="Bowman M."/>
            <person name="Iovene M."/>
            <person name="Sanseverino W."/>
            <person name="Cavagnaro P."/>
            <person name="Yildiz M."/>
            <person name="Macko-Podgorni A."/>
            <person name="Moranska E."/>
            <person name="Grzebelus E."/>
            <person name="Grzebelus D."/>
            <person name="Ashrafi H."/>
            <person name="Zheng Z."/>
            <person name="Cheng S."/>
            <person name="Spooner D."/>
            <person name="Van Deynze A."/>
            <person name="Simon P."/>
        </authorList>
    </citation>
    <scope>NUCLEOTIDE SEQUENCE</scope>
    <source>
        <tissue evidence="5">Leaf</tissue>
    </source>
</reference>
<dbReference type="InterPro" id="IPR012337">
    <property type="entry name" value="RNaseH-like_sf"/>
</dbReference>
<keyword evidence="6" id="KW-1185">Reference proteome</keyword>
<dbReference type="Gene3D" id="3.60.10.10">
    <property type="entry name" value="Endonuclease/exonuclease/phosphatase"/>
    <property type="match status" value="1"/>
</dbReference>
<dbReference type="Gene3D" id="3.30.70.330">
    <property type="match status" value="1"/>
</dbReference>
<reference evidence="5" key="2">
    <citation type="submission" date="2022-03" db="EMBL/GenBank/DDBJ databases">
        <title>Draft title - Genomic analysis of global carrot germplasm unveils the trajectory of domestication and the origin of high carotenoid orange carrot.</title>
        <authorList>
            <person name="Iorizzo M."/>
            <person name="Ellison S."/>
            <person name="Senalik D."/>
            <person name="Macko-Podgorni A."/>
            <person name="Grzebelus D."/>
            <person name="Bostan H."/>
            <person name="Rolling W."/>
            <person name="Curaba J."/>
            <person name="Simon P."/>
        </authorList>
    </citation>
    <scope>NUCLEOTIDE SEQUENCE</scope>
    <source>
        <tissue evidence="5">Leaf</tissue>
    </source>
</reference>
<evidence type="ECO:0008006" key="7">
    <source>
        <dbReference type="Google" id="ProtNLM"/>
    </source>
</evidence>
<dbReference type="PANTHER" id="PTHR33116:SF78">
    <property type="entry name" value="OS12G0587133 PROTEIN"/>
    <property type="match status" value="1"/>
</dbReference>
<dbReference type="SUPFAM" id="SSF53098">
    <property type="entry name" value="Ribonuclease H-like"/>
    <property type="match status" value="1"/>
</dbReference>